<dbReference type="PIRSF" id="PIRSF034303">
    <property type="entry name" value="DUF1694"/>
    <property type="match status" value="1"/>
</dbReference>
<gene>
    <name evidence="3" type="ORF">I585_00592</name>
    <name evidence="2" type="ORF">UAI_00661</name>
</gene>
<dbReference type="RefSeq" id="WP_010739543.1">
    <property type="nucleotide sequence ID" value="NZ_KB946249.1"/>
</dbReference>
<feature type="region of interest" description="Disordered" evidence="1">
    <location>
        <begin position="124"/>
        <end position="149"/>
    </location>
</feature>
<evidence type="ECO:0008006" key="6">
    <source>
        <dbReference type="Google" id="ProtNLM"/>
    </source>
</evidence>
<evidence type="ECO:0000313" key="2">
    <source>
        <dbReference type="EMBL" id="EOH80623.1"/>
    </source>
</evidence>
<dbReference type="InterPro" id="IPR029064">
    <property type="entry name" value="Ribosomal_eL30-like_sf"/>
</dbReference>
<dbReference type="STRING" id="71451.RV07_GL000623"/>
<dbReference type="Proteomes" id="UP000013783">
    <property type="component" value="Unassembled WGS sequence"/>
</dbReference>
<reference evidence="2 4" key="1">
    <citation type="submission" date="2013-02" db="EMBL/GenBank/DDBJ databases">
        <title>The Genome Sequence of Enterococcus malodoratus ATCC_43197.</title>
        <authorList>
            <consortium name="The Broad Institute Genome Sequencing Platform"/>
            <consortium name="The Broad Institute Genome Sequencing Center for Infectious Disease"/>
            <person name="Earl A.M."/>
            <person name="Gilmore M.S."/>
            <person name="Lebreton F."/>
            <person name="Walker B."/>
            <person name="Young S.K."/>
            <person name="Zeng Q."/>
            <person name="Gargeya S."/>
            <person name="Fitzgerald M."/>
            <person name="Haas B."/>
            <person name="Abouelleil A."/>
            <person name="Alvarado L."/>
            <person name="Arachchi H.M."/>
            <person name="Berlin A.M."/>
            <person name="Chapman S.B."/>
            <person name="Dewar J."/>
            <person name="Goldberg J."/>
            <person name="Griggs A."/>
            <person name="Gujja S."/>
            <person name="Hansen M."/>
            <person name="Howarth C."/>
            <person name="Imamovic A."/>
            <person name="Larimer J."/>
            <person name="McCowan C."/>
            <person name="Murphy C."/>
            <person name="Neiman D."/>
            <person name="Pearson M."/>
            <person name="Priest M."/>
            <person name="Roberts A."/>
            <person name="Saif S."/>
            <person name="Shea T."/>
            <person name="Sisk P."/>
            <person name="Sykes S."/>
            <person name="Wortman J."/>
            <person name="Nusbaum C."/>
            <person name="Birren B."/>
        </authorList>
    </citation>
    <scope>NUCLEOTIDE SEQUENCE [LARGE SCALE GENOMIC DNA]</scope>
    <source>
        <strain evidence="2 4">ATCC 43197</strain>
    </source>
</reference>
<dbReference type="Gene3D" id="3.30.1330.30">
    <property type="match status" value="1"/>
</dbReference>
<evidence type="ECO:0000313" key="3">
    <source>
        <dbReference type="EMBL" id="EOT69132.1"/>
    </source>
</evidence>
<comment type="caution">
    <text evidence="2">The sequence shown here is derived from an EMBL/GenBank/DDBJ whole genome shotgun (WGS) entry which is preliminary data.</text>
</comment>
<feature type="compositionally biased region" description="Basic and acidic residues" evidence="1">
    <location>
        <begin position="124"/>
        <end position="137"/>
    </location>
</feature>
<evidence type="ECO:0000256" key="1">
    <source>
        <dbReference type="SAM" id="MobiDB-lite"/>
    </source>
</evidence>
<dbReference type="SUPFAM" id="SSF160515">
    <property type="entry name" value="YueI-like"/>
    <property type="match status" value="1"/>
</dbReference>
<evidence type="ECO:0000313" key="4">
    <source>
        <dbReference type="Proteomes" id="UP000013783"/>
    </source>
</evidence>
<organism evidence="2 4">
    <name type="scientific">Enterococcus malodoratus ATCC 43197</name>
    <dbReference type="NCBI Taxonomy" id="1158601"/>
    <lineage>
        <taxon>Bacteria</taxon>
        <taxon>Bacillati</taxon>
        <taxon>Bacillota</taxon>
        <taxon>Bacilli</taxon>
        <taxon>Lactobacillales</taxon>
        <taxon>Enterococcaceae</taxon>
        <taxon>Enterococcus</taxon>
    </lineage>
</organism>
<dbReference type="AlphaFoldDB" id="R2PBT7"/>
<dbReference type="InterPro" id="IPR012543">
    <property type="entry name" value="DUF1694"/>
</dbReference>
<dbReference type="PATRIC" id="fig|1158601.3.peg.642"/>
<dbReference type="EMBL" id="ASWA01000002">
    <property type="protein sequence ID" value="EOT69132.1"/>
    <property type="molecule type" value="Genomic_DNA"/>
</dbReference>
<proteinExistence type="predicted"/>
<dbReference type="Proteomes" id="UP000014148">
    <property type="component" value="Unassembled WGS sequence"/>
</dbReference>
<dbReference type="OrthoDB" id="95278at2"/>
<dbReference type="Pfam" id="PF07997">
    <property type="entry name" value="DUF1694"/>
    <property type="match status" value="1"/>
</dbReference>
<protein>
    <recommendedName>
        <fullName evidence="6">DUF1694 domain-containing protein</fullName>
    </recommendedName>
</protein>
<accession>R2PBT7</accession>
<reference evidence="3 5" key="2">
    <citation type="submission" date="2013-03" db="EMBL/GenBank/DDBJ databases">
        <title>The Genome Sequence of Enterococcus malodoratus ATCC_43197 (PacBio/Illumina hybrid assembly).</title>
        <authorList>
            <consortium name="The Broad Institute Genomics Platform"/>
            <consortium name="The Broad Institute Genome Sequencing Center for Infectious Disease"/>
            <person name="Earl A."/>
            <person name="Russ C."/>
            <person name="Gilmore M."/>
            <person name="Surin D."/>
            <person name="Walker B."/>
            <person name="Young S."/>
            <person name="Zeng Q."/>
            <person name="Gargeya S."/>
            <person name="Fitzgerald M."/>
            <person name="Haas B."/>
            <person name="Abouelleil A."/>
            <person name="Allen A.W."/>
            <person name="Alvarado L."/>
            <person name="Arachchi H.M."/>
            <person name="Berlin A.M."/>
            <person name="Chapman S.B."/>
            <person name="Gainer-Dewar J."/>
            <person name="Goldberg J."/>
            <person name="Griggs A."/>
            <person name="Gujja S."/>
            <person name="Hansen M."/>
            <person name="Howarth C."/>
            <person name="Imamovic A."/>
            <person name="Ireland A."/>
            <person name="Larimer J."/>
            <person name="McCowan C."/>
            <person name="Murphy C."/>
            <person name="Pearson M."/>
            <person name="Poon T.W."/>
            <person name="Priest M."/>
            <person name="Roberts A."/>
            <person name="Saif S."/>
            <person name="Shea T."/>
            <person name="Sisk P."/>
            <person name="Sykes S."/>
            <person name="Wortman J."/>
            <person name="Nusbaum C."/>
            <person name="Birren B."/>
        </authorList>
    </citation>
    <scope>NUCLEOTIDE SEQUENCE [LARGE SCALE GENOMIC DNA]</scope>
    <source>
        <strain evidence="3 5">ATCC 43197</strain>
    </source>
</reference>
<dbReference type="eggNOG" id="COG5506">
    <property type="taxonomic scope" value="Bacteria"/>
</dbReference>
<sequence length="149" mass="16990">MVKDELQQHLDKGRFGAARINPDEQRKYLGTFRERCFVSMTVREMKNQQDRDHLITEIQKYPEGKLLINGAVDEKVQKDFIALASKNSADFTIVNDATVDSEDSIGVLLVTDHAVNEEIIDIEEKYPPTASKDEEGSKKKKSLFGRLFD</sequence>
<name>R2PBT7_9ENTE</name>
<evidence type="ECO:0000313" key="5">
    <source>
        <dbReference type="Proteomes" id="UP000014148"/>
    </source>
</evidence>
<dbReference type="EMBL" id="AJAK01000007">
    <property type="protein sequence ID" value="EOH80623.1"/>
    <property type="molecule type" value="Genomic_DNA"/>
</dbReference>
<keyword evidence="5" id="KW-1185">Reference proteome</keyword>